<keyword evidence="1" id="KW-0812">Transmembrane</keyword>
<dbReference type="OrthoDB" id="9988551at2"/>
<sequence>MNKGVSAILTLITVCIMAFIILNLLDEKTVKLESSLEQVSNEDGIQTYEFMVKPIEKGDHTIQFGLIQDFGYAFGAVDDNGKESYPENTVQAEIPNREKGETITLTQQDELIYPISIDTNQLDPGVYDLNVSFSGAENVEVSDQTISIEID</sequence>
<accession>A0A161RVN3</accession>
<dbReference type="Proteomes" id="UP000076510">
    <property type="component" value="Unassembled WGS sequence"/>
</dbReference>
<evidence type="ECO:0000313" key="3">
    <source>
        <dbReference type="Proteomes" id="UP000076510"/>
    </source>
</evidence>
<feature type="transmembrane region" description="Helical" evidence="1">
    <location>
        <begin position="6"/>
        <end position="25"/>
    </location>
</feature>
<dbReference type="EMBL" id="LQQY01000009">
    <property type="protein sequence ID" value="KZE50978.1"/>
    <property type="molecule type" value="Genomic_DNA"/>
</dbReference>
<gene>
    <name evidence="2" type="ORF">AV649_16535</name>
</gene>
<keyword evidence="1" id="KW-0472">Membrane</keyword>
<dbReference type="AlphaFoldDB" id="A0A161RVN3"/>
<name>A0A161RVN3_9BACI</name>
<comment type="caution">
    <text evidence="2">The sequence shown here is derived from an EMBL/GenBank/DDBJ whole genome shotgun (WGS) entry which is preliminary data.</text>
</comment>
<evidence type="ECO:0000313" key="2">
    <source>
        <dbReference type="EMBL" id="KZE50978.1"/>
    </source>
</evidence>
<dbReference type="RefSeq" id="WP_063190920.1">
    <property type="nucleotide sequence ID" value="NZ_JBLOOZ010000001.1"/>
</dbReference>
<organism evidence="2 3">
    <name type="scientific">Rossellomorea marisflavi</name>
    <dbReference type="NCBI Taxonomy" id="189381"/>
    <lineage>
        <taxon>Bacteria</taxon>
        <taxon>Bacillati</taxon>
        <taxon>Bacillota</taxon>
        <taxon>Bacilli</taxon>
        <taxon>Bacillales</taxon>
        <taxon>Bacillaceae</taxon>
        <taxon>Rossellomorea</taxon>
    </lineage>
</organism>
<reference evidence="3" key="1">
    <citation type="submission" date="2016-01" db="EMBL/GenBank/DDBJ databases">
        <title>Whole genome sequencing of Bhargavaea cecembensis T14.</title>
        <authorList>
            <person name="Hong K.W."/>
        </authorList>
    </citation>
    <scope>NUCLEOTIDE SEQUENCE [LARGE SCALE GENOMIC DNA]</scope>
    <source>
        <strain evidence="3">M19</strain>
    </source>
</reference>
<evidence type="ECO:0000256" key="1">
    <source>
        <dbReference type="SAM" id="Phobius"/>
    </source>
</evidence>
<protein>
    <submittedName>
        <fullName evidence="2">Uncharacterized protein</fullName>
    </submittedName>
</protein>
<keyword evidence="1" id="KW-1133">Transmembrane helix</keyword>
<proteinExistence type="predicted"/>